<sequence>MKARQQRDLGLAILPDTPLVQSKPELPRSDDIEVRWEDLDVDERK</sequence>
<reference evidence="2" key="1">
    <citation type="submission" date="2021-02" db="EMBL/GenBank/DDBJ databases">
        <authorList>
            <person name="Nowell W R."/>
        </authorList>
    </citation>
    <scope>NUCLEOTIDE SEQUENCE</scope>
</reference>
<evidence type="ECO:0000256" key="1">
    <source>
        <dbReference type="SAM" id="MobiDB-lite"/>
    </source>
</evidence>
<feature type="region of interest" description="Disordered" evidence="1">
    <location>
        <begin position="1"/>
        <end position="28"/>
    </location>
</feature>
<organism evidence="2 3">
    <name type="scientific">Rotaria magnacalcarata</name>
    <dbReference type="NCBI Taxonomy" id="392030"/>
    <lineage>
        <taxon>Eukaryota</taxon>
        <taxon>Metazoa</taxon>
        <taxon>Spiralia</taxon>
        <taxon>Gnathifera</taxon>
        <taxon>Rotifera</taxon>
        <taxon>Eurotatoria</taxon>
        <taxon>Bdelloidea</taxon>
        <taxon>Philodinida</taxon>
        <taxon>Philodinidae</taxon>
        <taxon>Rotaria</taxon>
    </lineage>
</organism>
<feature type="non-terminal residue" evidence="2">
    <location>
        <position position="1"/>
    </location>
</feature>
<dbReference type="AlphaFoldDB" id="A0A819ZMR7"/>
<accession>A0A819ZMR7</accession>
<protein>
    <submittedName>
        <fullName evidence="2">Uncharacterized protein</fullName>
    </submittedName>
</protein>
<comment type="caution">
    <text evidence="2">The sequence shown here is derived from an EMBL/GenBank/DDBJ whole genome shotgun (WGS) entry which is preliminary data.</text>
</comment>
<evidence type="ECO:0000313" key="2">
    <source>
        <dbReference type="EMBL" id="CAF4164997.1"/>
    </source>
</evidence>
<name>A0A819ZMR7_9BILA</name>
<gene>
    <name evidence="2" type="ORF">UXM345_LOCUS25927</name>
</gene>
<evidence type="ECO:0000313" key="3">
    <source>
        <dbReference type="Proteomes" id="UP000663842"/>
    </source>
</evidence>
<dbReference type="Proteomes" id="UP000663842">
    <property type="component" value="Unassembled WGS sequence"/>
</dbReference>
<proteinExistence type="predicted"/>
<dbReference type="EMBL" id="CAJOBF010005132">
    <property type="protein sequence ID" value="CAF4164997.1"/>
    <property type="molecule type" value="Genomic_DNA"/>
</dbReference>